<accession>A0A0C3RYM0</accession>
<dbReference type="AlphaFoldDB" id="A0A0C3RYM0"/>
<dbReference type="STRING" id="745531.A0A0C3RYM0"/>
<evidence type="ECO:0000313" key="1">
    <source>
        <dbReference type="EMBL" id="KIP01317.1"/>
    </source>
</evidence>
<dbReference type="Proteomes" id="UP000053257">
    <property type="component" value="Unassembled WGS sequence"/>
</dbReference>
<dbReference type="OrthoDB" id="2587912at2759"/>
<gene>
    <name evidence="1" type="ORF">PHLGIDRAFT_123459</name>
</gene>
<protein>
    <submittedName>
        <fullName evidence="1">Uncharacterized protein</fullName>
    </submittedName>
</protein>
<sequence>MLLHIPSELLSDVLVYSLDARACAPREMLLEISGGTADFDVFRYIGDAFKRCLRAAAARGEMSSRLEVELLFLKLNSHKSNPNLSDIYHALVLPSPKTFTWLGPDPYLPLRR</sequence>
<reference evidence="1 2" key="1">
    <citation type="journal article" date="2014" name="PLoS Genet.">
        <title>Analysis of the Phlebiopsis gigantea genome, transcriptome and secretome provides insight into its pioneer colonization strategies of wood.</title>
        <authorList>
            <person name="Hori C."/>
            <person name="Ishida T."/>
            <person name="Igarashi K."/>
            <person name="Samejima M."/>
            <person name="Suzuki H."/>
            <person name="Master E."/>
            <person name="Ferreira P."/>
            <person name="Ruiz-Duenas F.J."/>
            <person name="Held B."/>
            <person name="Canessa P."/>
            <person name="Larrondo L.F."/>
            <person name="Schmoll M."/>
            <person name="Druzhinina I.S."/>
            <person name="Kubicek C.P."/>
            <person name="Gaskell J.A."/>
            <person name="Kersten P."/>
            <person name="St John F."/>
            <person name="Glasner J."/>
            <person name="Sabat G."/>
            <person name="Splinter BonDurant S."/>
            <person name="Syed K."/>
            <person name="Yadav J."/>
            <person name="Mgbeahuruike A.C."/>
            <person name="Kovalchuk A."/>
            <person name="Asiegbu F.O."/>
            <person name="Lackner G."/>
            <person name="Hoffmeister D."/>
            <person name="Rencoret J."/>
            <person name="Gutierrez A."/>
            <person name="Sun H."/>
            <person name="Lindquist E."/>
            <person name="Barry K."/>
            <person name="Riley R."/>
            <person name="Grigoriev I.V."/>
            <person name="Henrissat B."/>
            <person name="Kues U."/>
            <person name="Berka R.M."/>
            <person name="Martinez A.T."/>
            <person name="Covert S.F."/>
            <person name="Blanchette R.A."/>
            <person name="Cullen D."/>
        </authorList>
    </citation>
    <scope>NUCLEOTIDE SEQUENCE [LARGE SCALE GENOMIC DNA]</scope>
    <source>
        <strain evidence="1 2">11061_1 CR5-6</strain>
    </source>
</reference>
<name>A0A0C3RYM0_PHLG1</name>
<organism evidence="1 2">
    <name type="scientific">Phlebiopsis gigantea (strain 11061_1 CR5-6)</name>
    <name type="common">White-rot fungus</name>
    <name type="synonym">Peniophora gigantea</name>
    <dbReference type="NCBI Taxonomy" id="745531"/>
    <lineage>
        <taxon>Eukaryota</taxon>
        <taxon>Fungi</taxon>
        <taxon>Dikarya</taxon>
        <taxon>Basidiomycota</taxon>
        <taxon>Agaricomycotina</taxon>
        <taxon>Agaricomycetes</taxon>
        <taxon>Polyporales</taxon>
        <taxon>Phanerochaetaceae</taxon>
        <taxon>Phlebiopsis</taxon>
    </lineage>
</organism>
<proteinExistence type="predicted"/>
<evidence type="ECO:0000313" key="2">
    <source>
        <dbReference type="Proteomes" id="UP000053257"/>
    </source>
</evidence>
<keyword evidence="2" id="KW-1185">Reference proteome</keyword>
<dbReference type="EMBL" id="KN840823">
    <property type="protein sequence ID" value="KIP01317.1"/>
    <property type="molecule type" value="Genomic_DNA"/>
</dbReference>
<dbReference type="HOGENOM" id="CLU_2146779_0_0_1"/>